<evidence type="ECO:0000313" key="2">
    <source>
        <dbReference type="Proteomes" id="UP000286208"/>
    </source>
</evidence>
<name>A0A438B9I1_9NOCA</name>
<dbReference type="Pfam" id="PF10604">
    <property type="entry name" value="Polyketide_cyc2"/>
    <property type="match status" value="1"/>
</dbReference>
<keyword evidence="2" id="KW-1185">Reference proteome</keyword>
<protein>
    <submittedName>
        <fullName evidence="1">SRPBCC family protein</fullName>
    </submittedName>
</protein>
<comment type="caution">
    <text evidence="1">The sequence shown here is derived from an EMBL/GenBank/DDBJ whole genome shotgun (WGS) entry which is preliminary data.</text>
</comment>
<dbReference type="Gene3D" id="3.30.530.20">
    <property type="match status" value="1"/>
</dbReference>
<dbReference type="AlphaFoldDB" id="A0A438B9I1"/>
<dbReference type="RefSeq" id="WP_127918128.1">
    <property type="nucleotide sequence ID" value="NZ_RKLP01000012.1"/>
</dbReference>
<dbReference type="InterPro" id="IPR023393">
    <property type="entry name" value="START-like_dom_sf"/>
</dbReference>
<dbReference type="Proteomes" id="UP000286208">
    <property type="component" value="Unassembled WGS sequence"/>
</dbReference>
<gene>
    <name evidence="1" type="ORF">EGT67_21460</name>
</gene>
<dbReference type="InterPro" id="IPR019587">
    <property type="entry name" value="Polyketide_cyclase/dehydratase"/>
</dbReference>
<dbReference type="EMBL" id="RKLP01000012">
    <property type="protein sequence ID" value="RVW07535.1"/>
    <property type="molecule type" value="Genomic_DNA"/>
</dbReference>
<dbReference type="OrthoDB" id="6024794at2"/>
<organism evidence="1 2">
    <name type="scientific">Prescottella agglutinans</name>
    <dbReference type="NCBI Taxonomy" id="1644129"/>
    <lineage>
        <taxon>Bacteria</taxon>
        <taxon>Bacillati</taxon>
        <taxon>Actinomycetota</taxon>
        <taxon>Actinomycetes</taxon>
        <taxon>Mycobacteriales</taxon>
        <taxon>Nocardiaceae</taxon>
        <taxon>Prescottella</taxon>
    </lineage>
</organism>
<evidence type="ECO:0000313" key="1">
    <source>
        <dbReference type="EMBL" id="RVW07535.1"/>
    </source>
</evidence>
<proteinExistence type="predicted"/>
<dbReference type="CDD" id="cd07821">
    <property type="entry name" value="PYR_PYL_RCAR_like"/>
    <property type="match status" value="1"/>
</dbReference>
<dbReference type="SUPFAM" id="SSF55961">
    <property type="entry name" value="Bet v1-like"/>
    <property type="match status" value="1"/>
</dbReference>
<reference evidence="1 2" key="1">
    <citation type="submission" date="2018-11" db="EMBL/GenBank/DDBJ databases">
        <title>Rhodococcus spongicola sp. nov. and Rhodococcus xishaensis sp. nov. from marine sponges.</title>
        <authorList>
            <person name="Li L."/>
            <person name="Lin H.W."/>
        </authorList>
    </citation>
    <scope>NUCLEOTIDE SEQUENCE [LARGE SCALE GENOMIC DNA]</scope>
    <source>
        <strain evidence="1 2">CCTCC AB2014297</strain>
    </source>
</reference>
<accession>A0A438B9I1</accession>
<sequence length="139" mass="15266">MASVQKEIIIDADPAAVWAIISDFTDGPVRMAPGFVTDSRTEEPDVRVVTFADGTVARERLIAFDDELRRLVFSIIGDTMQPTHDNASMQVLPHGDGRSRFVWIHDVQPDELTIPMGAGMDEGLKIFKQTVESSSGHLG</sequence>